<dbReference type="Proteomes" id="UP000324015">
    <property type="component" value="Chromosome"/>
</dbReference>
<gene>
    <name evidence="2" type="ORF">DEJ49_35560</name>
</gene>
<dbReference type="Gene3D" id="2.60.120.620">
    <property type="entry name" value="q2cbj1_9rhob like domain"/>
    <property type="match status" value="1"/>
</dbReference>
<evidence type="ECO:0000313" key="3">
    <source>
        <dbReference type="Proteomes" id="UP000324015"/>
    </source>
</evidence>
<dbReference type="Pfam" id="PF10014">
    <property type="entry name" value="2OG-Fe_Oxy_2"/>
    <property type="match status" value="1"/>
</dbReference>
<organism evidence="2 3">
    <name type="scientific">Streptomyces venezuelae</name>
    <dbReference type="NCBI Taxonomy" id="54571"/>
    <lineage>
        <taxon>Bacteria</taxon>
        <taxon>Bacillati</taxon>
        <taxon>Actinomycetota</taxon>
        <taxon>Actinomycetes</taxon>
        <taxon>Kitasatosporales</taxon>
        <taxon>Streptomycetaceae</taxon>
        <taxon>Streptomyces</taxon>
    </lineage>
</organism>
<feature type="compositionally biased region" description="Low complexity" evidence="1">
    <location>
        <begin position="69"/>
        <end position="81"/>
    </location>
</feature>
<dbReference type="GO" id="GO:0051213">
    <property type="term" value="F:dioxygenase activity"/>
    <property type="evidence" value="ECO:0007669"/>
    <property type="project" value="InterPro"/>
</dbReference>
<dbReference type="AlphaFoldDB" id="A0A5P2CXK9"/>
<dbReference type="InterPro" id="IPR018724">
    <property type="entry name" value="2OG-Fe_dioxygenase"/>
</dbReference>
<proteinExistence type="predicted"/>
<evidence type="ECO:0000313" key="2">
    <source>
        <dbReference type="EMBL" id="QES45599.1"/>
    </source>
</evidence>
<sequence>MWPPTCRRDRTGRGATIASENVSGSISPLRGKEADGDILLEHTMAPGEVLLFVDPQVMHYVSPITPTVPGLATPAPATRAPGRPPTPVPGSGGRCPGRRRPLGGPSGASARENSQRRRGPP</sequence>
<accession>A0A5P2CXK9</accession>
<protein>
    <submittedName>
        <fullName evidence="2">Uncharacterized protein</fullName>
    </submittedName>
</protein>
<name>A0A5P2CXK9_STRVZ</name>
<reference evidence="2 3" key="1">
    <citation type="submission" date="2018-05" db="EMBL/GenBank/DDBJ databases">
        <title>Streptomyces venezuelae.</title>
        <authorList>
            <person name="Kim W."/>
            <person name="Lee N."/>
            <person name="Cho B.-K."/>
        </authorList>
    </citation>
    <scope>NUCLEOTIDE SEQUENCE [LARGE SCALE GENOMIC DNA]</scope>
    <source>
        <strain evidence="2 3">ATCC 14585</strain>
    </source>
</reference>
<dbReference type="EMBL" id="CP029191">
    <property type="protein sequence ID" value="QES45599.1"/>
    <property type="molecule type" value="Genomic_DNA"/>
</dbReference>
<feature type="region of interest" description="Disordered" evidence="1">
    <location>
        <begin position="1"/>
        <end position="31"/>
    </location>
</feature>
<evidence type="ECO:0000256" key="1">
    <source>
        <dbReference type="SAM" id="MobiDB-lite"/>
    </source>
</evidence>
<feature type="region of interest" description="Disordered" evidence="1">
    <location>
        <begin position="62"/>
        <end position="121"/>
    </location>
</feature>
<feature type="compositionally biased region" description="Basic and acidic residues" evidence="1">
    <location>
        <begin position="1"/>
        <end position="12"/>
    </location>
</feature>